<comment type="caution">
    <text evidence="2">The sequence shown here is derived from an EMBL/GenBank/DDBJ whole genome shotgun (WGS) entry which is preliminary data.</text>
</comment>
<organism evidence="2 3">
    <name type="scientific">Paenibacillus ginsengarvi</name>
    <dbReference type="NCBI Taxonomy" id="400777"/>
    <lineage>
        <taxon>Bacteria</taxon>
        <taxon>Bacillati</taxon>
        <taxon>Bacillota</taxon>
        <taxon>Bacilli</taxon>
        <taxon>Bacillales</taxon>
        <taxon>Paenibacillaceae</taxon>
        <taxon>Paenibacillus</taxon>
    </lineage>
</organism>
<proteinExistence type="predicted"/>
<dbReference type="EMBL" id="RBAH01000034">
    <property type="protein sequence ID" value="RKN66116.1"/>
    <property type="molecule type" value="Genomic_DNA"/>
</dbReference>
<evidence type="ECO:0000313" key="2">
    <source>
        <dbReference type="EMBL" id="RKN66116.1"/>
    </source>
</evidence>
<keyword evidence="3" id="KW-1185">Reference proteome</keyword>
<evidence type="ECO:0000313" key="3">
    <source>
        <dbReference type="Proteomes" id="UP000282311"/>
    </source>
</evidence>
<accession>A0A3B0B5S9</accession>
<dbReference type="InterPro" id="IPR043519">
    <property type="entry name" value="NT_sf"/>
</dbReference>
<dbReference type="InterPro" id="IPR002934">
    <property type="entry name" value="Polymerase_NTP_transf_dom"/>
</dbReference>
<sequence>MDPRYKTVTDYVVRRFTDHLGDRLQSVFVKGSVARGDCVWGVSDIDLVLAFDRPDQSDNALKREIEAEATRFPAGDSLVIQRIGDDRLRQMSAGTRAYWLYSCRYDTELLYGTQPDHFLPEPPKGIELAKLIAPLIHADGAVELGKDRLERRESRHLAKRMLHALALPAIAGGKLEYVPPLEVANLDFPVRLRSHMDAILTAYSQAPVITDTEPLSRAWRDCWAYIGDFGII</sequence>
<feature type="domain" description="Polymerase nucleotidyl transferase" evidence="1">
    <location>
        <begin position="24"/>
        <end position="64"/>
    </location>
</feature>
<name>A0A3B0B5S9_9BACL</name>
<dbReference type="Gene3D" id="3.30.460.10">
    <property type="entry name" value="Beta Polymerase, domain 2"/>
    <property type="match status" value="1"/>
</dbReference>
<dbReference type="RefSeq" id="WP_120751243.1">
    <property type="nucleotide sequence ID" value="NZ_RBAH01000034.1"/>
</dbReference>
<gene>
    <name evidence="2" type="ORF">D7M11_31435</name>
</gene>
<dbReference type="Proteomes" id="UP000282311">
    <property type="component" value="Unassembled WGS sequence"/>
</dbReference>
<reference evidence="2 3" key="1">
    <citation type="journal article" date="2007" name="Int. J. Syst. Evol. Microbiol.">
        <title>Paenibacillus ginsengarvi sp. nov., isolated from soil from ginseng cultivation.</title>
        <authorList>
            <person name="Yoon M.H."/>
            <person name="Ten L.N."/>
            <person name="Im W.T."/>
        </authorList>
    </citation>
    <scope>NUCLEOTIDE SEQUENCE [LARGE SCALE GENOMIC DNA]</scope>
    <source>
        <strain evidence="2 3">KCTC 13059</strain>
    </source>
</reference>
<dbReference type="Pfam" id="PF01909">
    <property type="entry name" value="NTP_transf_2"/>
    <property type="match status" value="1"/>
</dbReference>
<dbReference type="OrthoDB" id="2351665at2"/>
<dbReference type="SUPFAM" id="SSF81301">
    <property type="entry name" value="Nucleotidyltransferase"/>
    <property type="match status" value="1"/>
</dbReference>
<dbReference type="GO" id="GO:0016779">
    <property type="term" value="F:nucleotidyltransferase activity"/>
    <property type="evidence" value="ECO:0007669"/>
    <property type="project" value="InterPro"/>
</dbReference>
<protein>
    <recommendedName>
        <fullName evidence="1">Polymerase nucleotidyl transferase domain-containing protein</fullName>
    </recommendedName>
</protein>
<dbReference type="AlphaFoldDB" id="A0A3B0B5S9"/>
<evidence type="ECO:0000259" key="1">
    <source>
        <dbReference type="Pfam" id="PF01909"/>
    </source>
</evidence>